<dbReference type="OrthoDB" id="3266405at2"/>
<evidence type="ECO:0000313" key="9">
    <source>
        <dbReference type="EMBL" id="ASK66036.1"/>
    </source>
</evidence>
<evidence type="ECO:0000256" key="5">
    <source>
        <dbReference type="ARBA" id="ARBA00022989"/>
    </source>
</evidence>
<keyword evidence="10" id="KW-1185">Reference proteome</keyword>
<dbReference type="GO" id="GO:0005886">
    <property type="term" value="C:plasma membrane"/>
    <property type="evidence" value="ECO:0007669"/>
    <property type="project" value="UniProtKB-SubCell"/>
</dbReference>
<evidence type="ECO:0000256" key="4">
    <source>
        <dbReference type="ARBA" id="ARBA00022692"/>
    </source>
</evidence>
<dbReference type="InterPro" id="IPR007353">
    <property type="entry name" value="DUF421"/>
</dbReference>
<evidence type="ECO:0000259" key="8">
    <source>
        <dbReference type="Pfam" id="PF04239"/>
    </source>
</evidence>
<evidence type="ECO:0000256" key="2">
    <source>
        <dbReference type="ARBA" id="ARBA00006448"/>
    </source>
</evidence>
<evidence type="ECO:0000256" key="6">
    <source>
        <dbReference type="ARBA" id="ARBA00023136"/>
    </source>
</evidence>
<keyword evidence="5 7" id="KW-1133">Transmembrane helix</keyword>
<gene>
    <name evidence="9" type="ORF">CFK39_09660</name>
</gene>
<proteinExistence type="inferred from homology"/>
<dbReference type="PANTHER" id="PTHR34582">
    <property type="entry name" value="UPF0702 TRANSMEMBRANE PROTEIN YCAP"/>
    <property type="match status" value="1"/>
</dbReference>
<evidence type="ECO:0000256" key="7">
    <source>
        <dbReference type="SAM" id="Phobius"/>
    </source>
</evidence>
<dbReference type="InterPro" id="IPR023090">
    <property type="entry name" value="UPF0702_alpha/beta_dom_sf"/>
</dbReference>
<keyword evidence="6 7" id="KW-0472">Membrane</keyword>
<name>A0A220UDN5_9MICO</name>
<sequence length="187" mass="20382">MTFFQELWFQIGASPAGALGVLIASIVLYLVFTLILQVAGPRLSANPSMLSFAVMALLGSLVARAILGETPTLVGGLIAVSTLLVLEYLLGSLRPGFDRVFARRGPRPTVVMVHGHVLTWQLHHLGLREAQLHTLLRRGGVRRVIDTDLVILEPRGGLTIVHRGEKIDERLVRGVRGVGLIPRSLTY</sequence>
<feature type="transmembrane region" description="Helical" evidence="7">
    <location>
        <begin position="16"/>
        <end position="36"/>
    </location>
</feature>
<dbReference type="EMBL" id="CP022316">
    <property type="protein sequence ID" value="ASK66036.1"/>
    <property type="molecule type" value="Genomic_DNA"/>
</dbReference>
<dbReference type="Proteomes" id="UP000198398">
    <property type="component" value="Chromosome"/>
</dbReference>
<dbReference type="RefSeq" id="WP_089065277.1">
    <property type="nucleotide sequence ID" value="NZ_CP022316.1"/>
</dbReference>
<feature type="transmembrane region" description="Helical" evidence="7">
    <location>
        <begin position="73"/>
        <end position="90"/>
    </location>
</feature>
<dbReference type="PANTHER" id="PTHR34582:SF6">
    <property type="entry name" value="UPF0702 TRANSMEMBRANE PROTEIN YCAP"/>
    <property type="match status" value="1"/>
</dbReference>
<evidence type="ECO:0000256" key="1">
    <source>
        <dbReference type="ARBA" id="ARBA00004651"/>
    </source>
</evidence>
<dbReference type="Gene3D" id="3.30.240.20">
    <property type="entry name" value="bsu07140 like domains"/>
    <property type="match status" value="1"/>
</dbReference>
<reference evidence="10" key="1">
    <citation type="submission" date="2017-07" db="EMBL/GenBank/DDBJ databases">
        <title>Brachybacterium sp. VR2415.</title>
        <authorList>
            <person name="Tak E.J."/>
            <person name="Bae J.-W."/>
        </authorList>
    </citation>
    <scope>NUCLEOTIDE SEQUENCE [LARGE SCALE GENOMIC DNA]</scope>
    <source>
        <strain evidence="10">VR2415</strain>
    </source>
</reference>
<protein>
    <submittedName>
        <fullName evidence="9">DUF421 domain-containing protein</fullName>
    </submittedName>
</protein>
<dbReference type="KEGG" id="brv:CFK39_09660"/>
<evidence type="ECO:0000313" key="10">
    <source>
        <dbReference type="Proteomes" id="UP000198398"/>
    </source>
</evidence>
<comment type="subcellular location">
    <subcellularLocation>
        <location evidence="1">Cell membrane</location>
        <topology evidence="1">Multi-pass membrane protein</topology>
    </subcellularLocation>
</comment>
<keyword evidence="3" id="KW-1003">Cell membrane</keyword>
<evidence type="ECO:0000256" key="3">
    <source>
        <dbReference type="ARBA" id="ARBA00022475"/>
    </source>
</evidence>
<accession>A0A220UDN5</accession>
<feature type="domain" description="YetF C-terminal" evidence="8">
    <location>
        <begin position="107"/>
        <end position="165"/>
    </location>
</feature>
<dbReference type="Pfam" id="PF04239">
    <property type="entry name" value="DUF421"/>
    <property type="match status" value="1"/>
</dbReference>
<comment type="similarity">
    <text evidence="2">Belongs to the UPF0702 family.</text>
</comment>
<feature type="transmembrane region" description="Helical" evidence="7">
    <location>
        <begin position="48"/>
        <end position="67"/>
    </location>
</feature>
<keyword evidence="4 7" id="KW-0812">Transmembrane</keyword>
<dbReference type="AlphaFoldDB" id="A0A220UDN5"/>
<organism evidence="9 10">
    <name type="scientific">Brachybacterium avium</name>
    <dbReference type="NCBI Taxonomy" id="2017485"/>
    <lineage>
        <taxon>Bacteria</taxon>
        <taxon>Bacillati</taxon>
        <taxon>Actinomycetota</taxon>
        <taxon>Actinomycetes</taxon>
        <taxon>Micrococcales</taxon>
        <taxon>Dermabacteraceae</taxon>
        <taxon>Brachybacterium</taxon>
    </lineage>
</organism>